<dbReference type="Gene3D" id="3.30.70.1820">
    <property type="entry name" value="L1 transposable element, RRM domain"/>
    <property type="match status" value="1"/>
</dbReference>
<dbReference type="PANTHER" id="PTHR11505">
    <property type="entry name" value="L1 TRANSPOSABLE ELEMENT-RELATED"/>
    <property type="match status" value="1"/>
</dbReference>
<reference evidence="1" key="1">
    <citation type="journal article" date="2022" name="bioRxiv">
        <title>Sequencing and chromosome-scale assembly of the giantPleurodeles waltlgenome.</title>
        <authorList>
            <person name="Brown T."/>
            <person name="Elewa A."/>
            <person name="Iarovenko S."/>
            <person name="Subramanian E."/>
            <person name="Araus A.J."/>
            <person name="Petzold A."/>
            <person name="Susuki M."/>
            <person name="Suzuki K.-i.T."/>
            <person name="Hayashi T."/>
            <person name="Toyoda A."/>
            <person name="Oliveira C."/>
            <person name="Osipova E."/>
            <person name="Leigh N.D."/>
            <person name="Simon A."/>
            <person name="Yun M.H."/>
        </authorList>
    </citation>
    <scope>NUCLEOTIDE SEQUENCE</scope>
    <source>
        <strain evidence="1">20211129_DDA</strain>
        <tissue evidence="1">Liver</tissue>
    </source>
</reference>
<keyword evidence="2" id="KW-1185">Reference proteome</keyword>
<evidence type="ECO:0000313" key="1">
    <source>
        <dbReference type="EMBL" id="KAJ1171084.1"/>
    </source>
</evidence>
<evidence type="ECO:0000313" key="2">
    <source>
        <dbReference type="Proteomes" id="UP001066276"/>
    </source>
</evidence>
<sequence length="186" mass="21520">MWSLDASVAELKESTSRDRQEVDKVKAKYNERLDRFQSLENNARKNNIRLMNVLEGKEGEDIKALVVKLLIQSGTWAGPEDMLVKDIQRVHRDPYWRSLNKNKPRSILVNFLTYSIKEKILTKALLLSGKDCTFEVSADISHINRKKQWELGKRLGELKKLGGTSQLKFPATLKVMMNNKMYNLKI</sequence>
<dbReference type="Proteomes" id="UP001066276">
    <property type="component" value="Chromosome 4_1"/>
</dbReference>
<dbReference type="InterPro" id="IPR004244">
    <property type="entry name" value="Transposase_22"/>
</dbReference>
<organism evidence="1 2">
    <name type="scientific">Pleurodeles waltl</name>
    <name type="common">Iberian ribbed newt</name>
    <dbReference type="NCBI Taxonomy" id="8319"/>
    <lineage>
        <taxon>Eukaryota</taxon>
        <taxon>Metazoa</taxon>
        <taxon>Chordata</taxon>
        <taxon>Craniata</taxon>
        <taxon>Vertebrata</taxon>
        <taxon>Euteleostomi</taxon>
        <taxon>Amphibia</taxon>
        <taxon>Batrachia</taxon>
        <taxon>Caudata</taxon>
        <taxon>Salamandroidea</taxon>
        <taxon>Salamandridae</taxon>
        <taxon>Pleurodelinae</taxon>
        <taxon>Pleurodeles</taxon>
    </lineage>
</organism>
<protein>
    <submittedName>
        <fullName evidence="1">Uncharacterized protein</fullName>
    </submittedName>
</protein>
<accession>A0AAV7T4V4</accession>
<gene>
    <name evidence="1" type="ORF">NDU88_002955</name>
</gene>
<dbReference type="EMBL" id="JANPWB010000007">
    <property type="protein sequence ID" value="KAJ1171084.1"/>
    <property type="molecule type" value="Genomic_DNA"/>
</dbReference>
<comment type="caution">
    <text evidence="1">The sequence shown here is derived from an EMBL/GenBank/DDBJ whole genome shotgun (WGS) entry which is preliminary data.</text>
</comment>
<proteinExistence type="predicted"/>
<name>A0AAV7T4V4_PLEWA</name>
<dbReference type="AlphaFoldDB" id="A0AAV7T4V4"/>